<dbReference type="Proteomes" id="UP000030693">
    <property type="component" value="Unassembled WGS sequence"/>
</dbReference>
<feature type="compositionally biased region" description="Polar residues" evidence="1">
    <location>
        <begin position="375"/>
        <end position="385"/>
    </location>
</feature>
<protein>
    <submittedName>
        <fullName evidence="2">Uncharacterized protein</fullName>
    </submittedName>
</protein>
<dbReference type="GeneID" id="20529937"/>
<dbReference type="AlphaFoldDB" id="A0A058Z2X9"/>
<proteinExistence type="predicted"/>
<feature type="region of interest" description="Disordered" evidence="1">
    <location>
        <begin position="765"/>
        <end position="786"/>
    </location>
</feature>
<organism evidence="2">
    <name type="scientific">Fonticula alba</name>
    <name type="common">Slime mold</name>
    <dbReference type="NCBI Taxonomy" id="691883"/>
    <lineage>
        <taxon>Eukaryota</taxon>
        <taxon>Rotosphaerida</taxon>
        <taxon>Fonticulaceae</taxon>
        <taxon>Fonticula</taxon>
    </lineage>
</organism>
<dbReference type="Gene3D" id="1.25.40.10">
    <property type="entry name" value="Tetratricopeptide repeat domain"/>
    <property type="match status" value="1"/>
</dbReference>
<gene>
    <name evidence="2" type="ORF">H696_05212</name>
</gene>
<dbReference type="InterPro" id="IPR011990">
    <property type="entry name" value="TPR-like_helical_dom_sf"/>
</dbReference>
<dbReference type="EMBL" id="KB932209">
    <property type="protein sequence ID" value="KCV68293.1"/>
    <property type="molecule type" value="Genomic_DNA"/>
</dbReference>
<accession>A0A058Z2X9</accession>
<name>A0A058Z2X9_FONAL</name>
<evidence type="ECO:0000313" key="3">
    <source>
        <dbReference type="Proteomes" id="UP000030693"/>
    </source>
</evidence>
<evidence type="ECO:0000313" key="2">
    <source>
        <dbReference type="EMBL" id="KCV68293.1"/>
    </source>
</evidence>
<feature type="region of interest" description="Disordered" evidence="1">
    <location>
        <begin position="368"/>
        <end position="388"/>
    </location>
</feature>
<dbReference type="RefSeq" id="XP_009497347.1">
    <property type="nucleotide sequence ID" value="XM_009499072.1"/>
</dbReference>
<reference evidence="2" key="1">
    <citation type="submission" date="2013-04" db="EMBL/GenBank/DDBJ databases">
        <title>The Genome Sequence of Fonticula alba ATCC 38817.</title>
        <authorList>
            <consortium name="The Broad Institute Genomics Platform"/>
            <person name="Russ C."/>
            <person name="Cuomo C."/>
            <person name="Burger G."/>
            <person name="Gray M.W."/>
            <person name="Holland P.W.H."/>
            <person name="King N."/>
            <person name="Lang F.B.F."/>
            <person name="Roger A.J."/>
            <person name="Ruiz-Trillo I."/>
            <person name="Brown M."/>
            <person name="Walker B."/>
            <person name="Young S."/>
            <person name="Zeng Q."/>
            <person name="Gargeya S."/>
            <person name="Fitzgerald M."/>
            <person name="Haas B."/>
            <person name="Abouelleil A."/>
            <person name="Allen A.W."/>
            <person name="Alvarado L."/>
            <person name="Arachchi H.M."/>
            <person name="Berlin A.M."/>
            <person name="Chapman S.B."/>
            <person name="Gainer-Dewar J."/>
            <person name="Goldberg J."/>
            <person name="Griggs A."/>
            <person name="Gujja S."/>
            <person name="Hansen M."/>
            <person name="Howarth C."/>
            <person name="Imamovic A."/>
            <person name="Ireland A."/>
            <person name="Larimer J."/>
            <person name="McCowan C."/>
            <person name="Murphy C."/>
            <person name="Pearson M."/>
            <person name="Poon T.W."/>
            <person name="Priest M."/>
            <person name="Roberts A."/>
            <person name="Saif S."/>
            <person name="Shea T."/>
            <person name="Sisk P."/>
            <person name="Sykes S."/>
            <person name="Wortman J."/>
            <person name="Nusbaum C."/>
            <person name="Birren B."/>
        </authorList>
    </citation>
    <scope>NUCLEOTIDE SEQUENCE [LARGE SCALE GENOMIC DNA]</scope>
    <source>
        <strain evidence="2">ATCC 38817</strain>
    </source>
</reference>
<sequence length="829" mass="90001">MLLARTVKVAFVSARPAAMGAGYLARRFLSGASSPVCSSTSEPPTGSLFGGMSFATMSLNASPSQPSDTLASASGLAAATAAASATTAATAAAAAAAATSAPTEAPPRQALVAEALEGATASAPTLAPATPAESAAPSQAVAAGEADASIATEAASADTAGAASKATSAPIEGAWFSAIQPSSEPAASKSPIQESEFEWMQSLTPARRQAFLEKLPIHFNPSKNYTLVQLRQLAISRALPHNSTKTLILDHLESFNFADFAQTLSNEKQFTKFRANLRRQLKSMDLVPVTRNLESHFPLSFGDQPSVYAMCQTLQQCSHFQVAAPLRADEIWQALKDEQSPDAVEPVFAQITDNLPAIKLIRPHRPSITRRRRQSNTPALPQQQEIPLPPGLVKDSDEYFNYKNHYLRIQRHFNRVASCHTFDALYNLLTDIINDARILNMLERRVRPADMPPKVTPDFPPVLHTQRLLLQAISLSASDPTPGLSYSRLERLFARLMDASPVCYITVVDLHMYQACLSIVAQTEDVQSFVKLFQRMQHDAISPDGPTFEMIFSFLMQHNLRDLVTTLFEDYLELANEVEQARISAAMHQAIMSYLTPSAHRAYYGAGHEAGLSAAPGASGHIASVMDRLSTHGMMGAGASAEANQYGGAPGGGYFQPPSFDPDEVIQHLETHLTWQQPRSGHAAHQHQHQHQHAQAHQQYGQYHEQGYHPAAYGQGGHYDAAAHAQEGHYDAAAHAQGGHYDPAFDPSGFQHFPHQAHGQHFDGTAFGQGYPQAGAHHPHHHGEAGSFGQINFSDDMFEHHLEEFNNQQGGHQHPIPDDEYFDDRFSGH</sequence>
<keyword evidence="3" id="KW-1185">Reference proteome</keyword>
<feature type="region of interest" description="Disordered" evidence="1">
    <location>
        <begin position="807"/>
        <end position="829"/>
    </location>
</feature>
<evidence type="ECO:0000256" key="1">
    <source>
        <dbReference type="SAM" id="MobiDB-lite"/>
    </source>
</evidence>